<organism evidence="5 6">
    <name type="scientific">Aquitalea magnusonii</name>
    <dbReference type="NCBI Taxonomy" id="332411"/>
    <lineage>
        <taxon>Bacteria</taxon>
        <taxon>Pseudomonadati</taxon>
        <taxon>Pseudomonadota</taxon>
        <taxon>Betaproteobacteria</taxon>
        <taxon>Neisseriales</taxon>
        <taxon>Chromobacteriaceae</taxon>
        <taxon>Aquitalea</taxon>
    </lineage>
</organism>
<reference evidence="6" key="1">
    <citation type="journal article" date="2017" name="Biotechnol. Biofuels">
        <title>Evaluation of environmental bacterial communities as a factor affecting the growth of duckweed Lemna minor.</title>
        <authorList>
            <person name="Ishizawa H."/>
            <person name="Kuroda M."/>
            <person name="Morikawa M."/>
            <person name="Ike M."/>
        </authorList>
    </citation>
    <scope>NUCLEOTIDE SEQUENCE [LARGE SCALE GENOMIC DNA]</scope>
    <source>
        <strain evidence="6">H3</strain>
    </source>
</reference>
<dbReference type="Gene3D" id="2.60.40.1090">
    <property type="entry name" value="Fimbrial-type adhesion domain"/>
    <property type="match status" value="1"/>
</dbReference>
<dbReference type="GO" id="GO:0009289">
    <property type="term" value="C:pilus"/>
    <property type="evidence" value="ECO:0007669"/>
    <property type="project" value="UniProtKB-SubCell"/>
</dbReference>
<dbReference type="InterPro" id="IPR036937">
    <property type="entry name" value="Adhesion_dom_fimbrial_sf"/>
</dbReference>
<dbReference type="PANTHER" id="PTHR33420:SF3">
    <property type="entry name" value="FIMBRIAL SUBUNIT ELFA"/>
    <property type="match status" value="1"/>
</dbReference>
<gene>
    <name evidence="5" type="ORF">DLM_2730</name>
</gene>
<evidence type="ECO:0000313" key="6">
    <source>
        <dbReference type="Proteomes" id="UP000198290"/>
    </source>
</evidence>
<evidence type="ECO:0000313" key="5">
    <source>
        <dbReference type="EMBL" id="BBF86331.1"/>
    </source>
</evidence>
<evidence type="ECO:0000256" key="3">
    <source>
        <dbReference type="ARBA" id="ARBA00022729"/>
    </source>
</evidence>
<dbReference type="Pfam" id="PF16970">
    <property type="entry name" value="FimA"/>
    <property type="match status" value="1"/>
</dbReference>
<dbReference type="InterPro" id="IPR039458">
    <property type="entry name" value="FimA-like"/>
</dbReference>
<dbReference type="PANTHER" id="PTHR33420">
    <property type="entry name" value="FIMBRIAL SUBUNIT ELFA-RELATED"/>
    <property type="match status" value="1"/>
</dbReference>
<dbReference type="InterPro" id="IPR008966">
    <property type="entry name" value="Adhesion_dom_sf"/>
</dbReference>
<dbReference type="EMBL" id="AP018823">
    <property type="protein sequence ID" value="BBF86331.1"/>
    <property type="molecule type" value="Genomic_DNA"/>
</dbReference>
<reference evidence="5 6" key="2">
    <citation type="journal article" date="2017" name="Genome Announc.">
        <title>Draft genome sequence of Aquitalea magnusonii strain H3, a plant growth-promoting bacterium of duckweed Lemna minor.</title>
        <authorList>
            <person name="Ishizawa H."/>
            <person name="Kuroda M."/>
            <person name="Ike M."/>
        </authorList>
    </citation>
    <scope>NUCLEOTIDE SEQUENCE [LARGE SCALE GENOMIC DNA]</scope>
    <source>
        <strain evidence="5 6">H3</strain>
    </source>
</reference>
<keyword evidence="3" id="KW-0732">Signal</keyword>
<comment type="similarity">
    <text evidence="2">Belongs to the fimbrial protein family.</text>
</comment>
<dbReference type="InterPro" id="IPR050263">
    <property type="entry name" value="Bact_Fimbrial_Adh_Pro"/>
</dbReference>
<evidence type="ECO:0000256" key="2">
    <source>
        <dbReference type="ARBA" id="ARBA00006671"/>
    </source>
</evidence>
<dbReference type="GO" id="GO:0043709">
    <property type="term" value="P:cell adhesion involved in single-species biofilm formation"/>
    <property type="evidence" value="ECO:0007669"/>
    <property type="project" value="TreeGrafter"/>
</dbReference>
<dbReference type="SUPFAM" id="SSF49401">
    <property type="entry name" value="Bacterial adhesins"/>
    <property type="match status" value="1"/>
</dbReference>
<dbReference type="AlphaFoldDB" id="A0A3G9GJ82"/>
<sequence length="114" mass="11529">MATAGATPFSIALSGCTGSATQAAVWFENDSNVNAAGRLINSGTAGNVDVAIYNASSSTHIPIGQTSTTFGSSGTAFPINNGSATLNYMARYYATGIATAGTVTANVNYTVQYQ</sequence>
<keyword evidence="6" id="KW-1185">Reference proteome</keyword>
<comment type="subcellular location">
    <subcellularLocation>
        <location evidence="1">Fimbrium</location>
    </subcellularLocation>
</comment>
<proteinExistence type="inferred from homology"/>
<dbReference type="KEGG" id="amah:DLM_2730"/>
<protein>
    <submittedName>
        <fullName evidence="5">Putative fimbrial protein</fullName>
    </submittedName>
</protein>
<keyword evidence="4" id="KW-0281">Fimbrium</keyword>
<accession>A0A3G9GJ82</accession>
<evidence type="ECO:0000256" key="1">
    <source>
        <dbReference type="ARBA" id="ARBA00004561"/>
    </source>
</evidence>
<dbReference type="Proteomes" id="UP000198290">
    <property type="component" value="Chromosome"/>
</dbReference>
<evidence type="ECO:0000256" key="4">
    <source>
        <dbReference type="ARBA" id="ARBA00023263"/>
    </source>
</evidence>
<name>A0A3G9GJ82_9NEIS</name>
<reference evidence="6" key="3">
    <citation type="journal article" date="2017" name="Plant Physiol. Biochem.">
        <title>Differential oxidative and antioxidative response of duckweed Lemna minor toward plant growth promoting/inhibiting bacteria.</title>
        <authorList>
            <person name="Ishizawa H."/>
            <person name="Kuroda M."/>
            <person name="Morikawa M."/>
            <person name="Ike M."/>
        </authorList>
    </citation>
    <scope>NUCLEOTIDE SEQUENCE [LARGE SCALE GENOMIC DNA]</scope>
    <source>
        <strain evidence="6">H3</strain>
    </source>
</reference>